<accession>A0A6L9MQU7</accession>
<gene>
    <name evidence="8" type="ORF">GTW09_03080</name>
</gene>
<protein>
    <submittedName>
        <fullName evidence="8">Secretion system protein</fullName>
    </submittedName>
</protein>
<feature type="transmembrane region" description="Helical" evidence="6">
    <location>
        <begin position="239"/>
        <end position="263"/>
    </location>
</feature>
<dbReference type="AlphaFoldDB" id="A0A6L9MQU7"/>
<evidence type="ECO:0000256" key="1">
    <source>
        <dbReference type="ARBA" id="ARBA00004651"/>
    </source>
</evidence>
<organism evidence="8 9">
    <name type="scientific">Alteromonas hispanica</name>
    <dbReference type="NCBI Taxonomy" id="315421"/>
    <lineage>
        <taxon>Bacteria</taxon>
        <taxon>Pseudomonadati</taxon>
        <taxon>Pseudomonadota</taxon>
        <taxon>Gammaproteobacteria</taxon>
        <taxon>Alteromonadales</taxon>
        <taxon>Alteromonadaceae</taxon>
        <taxon>Alteromonas/Salinimonas group</taxon>
        <taxon>Alteromonas</taxon>
    </lineage>
</organism>
<evidence type="ECO:0000259" key="7">
    <source>
        <dbReference type="Pfam" id="PF00482"/>
    </source>
</evidence>
<keyword evidence="4 6" id="KW-1133">Transmembrane helix</keyword>
<evidence type="ECO:0000256" key="3">
    <source>
        <dbReference type="ARBA" id="ARBA00022692"/>
    </source>
</evidence>
<comment type="caution">
    <text evidence="8">The sequence shown here is derived from an EMBL/GenBank/DDBJ whole genome shotgun (WGS) entry which is preliminary data.</text>
</comment>
<evidence type="ECO:0000256" key="2">
    <source>
        <dbReference type="ARBA" id="ARBA00022475"/>
    </source>
</evidence>
<name>A0A6L9MQU7_9ALTE</name>
<feature type="transmembrane region" description="Helical" evidence="6">
    <location>
        <begin position="90"/>
        <end position="110"/>
    </location>
</feature>
<dbReference type="RefSeq" id="WP_163110025.1">
    <property type="nucleotide sequence ID" value="NZ_JAAAWP010000002.1"/>
</dbReference>
<evidence type="ECO:0000313" key="8">
    <source>
        <dbReference type="EMBL" id="NDW20502.1"/>
    </source>
</evidence>
<sequence length="273" mass="30501">MIDLLLLIGFIISAGLLIRIETSDSNKLFEAKPAVVKKPSWNPLMVISNKHLRQAGVYVKTDIVLIYCLKGSALFTTYIALQLFPLELDFSSILIISGLAFFLPDMWFYAKRSSRQAAIENTLEFFLRVLLVYMRAGFNFERAFALAANHGLSKKHPLAVELKLFIYEIEAGSPRNDAFKALYERTGVKGVKRLANLMSIGVELGTSLTQAVEAQLQTFTLQRGATLAKKVNKKALHTTFPIILISFPMFLVLVFFPAALQVLTVLKLLVSNL</sequence>
<dbReference type="GO" id="GO:0005886">
    <property type="term" value="C:plasma membrane"/>
    <property type="evidence" value="ECO:0007669"/>
    <property type="project" value="UniProtKB-SubCell"/>
</dbReference>
<dbReference type="EMBL" id="JAAAWP010000002">
    <property type="protein sequence ID" value="NDW20502.1"/>
    <property type="molecule type" value="Genomic_DNA"/>
</dbReference>
<proteinExistence type="predicted"/>
<comment type="subcellular location">
    <subcellularLocation>
        <location evidence="1">Cell membrane</location>
        <topology evidence="1">Multi-pass membrane protein</topology>
    </subcellularLocation>
</comment>
<reference evidence="8 9" key="1">
    <citation type="submission" date="2020-01" db="EMBL/GenBank/DDBJ databases">
        <title>Genomes of bacteria type strains.</title>
        <authorList>
            <person name="Chen J."/>
            <person name="Zhu S."/>
            <person name="Yang J."/>
        </authorList>
    </citation>
    <scope>NUCLEOTIDE SEQUENCE [LARGE SCALE GENOMIC DNA]</scope>
    <source>
        <strain evidence="8 9">LMG 22958</strain>
    </source>
</reference>
<evidence type="ECO:0000256" key="5">
    <source>
        <dbReference type="ARBA" id="ARBA00023136"/>
    </source>
</evidence>
<dbReference type="InterPro" id="IPR018076">
    <property type="entry name" value="T2SS_GspF_dom"/>
</dbReference>
<keyword evidence="9" id="KW-1185">Reference proteome</keyword>
<evidence type="ECO:0000256" key="4">
    <source>
        <dbReference type="ARBA" id="ARBA00022989"/>
    </source>
</evidence>
<evidence type="ECO:0000256" key="6">
    <source>
        <dbReference type="SAM" id="Phobius"/>
    </source>
</evidence>
<keyword evidence="5 6" id="KW-0472">Membrane</keyword>
<dbReference type="Proteomes" id="UP000478837">
    <property type="component" value="Unassembled WGS sequence"/>
</dbReference>
<dbReference type="PANTHER" id="PTHR35007:SF2">
    <property type="entry name" value="PILUS ASSEMBLE PROTEIN"/>
    <property type="match status" value="1"/>
</dbReference>
<dbReference type="Pfam" id="PF00482">
    <property type="entry name" value="T2SSF"/>
    <property type="match status" value="1"/>
</dbReference>
<feature type="domain" description="Type II secretion system protein GspF" evidence="7">
    <location>
        <begin position="126"/>
        <end position="254"/>
    </location>
</feature>
<keyword evidence="2" id="KW-1003">Cell membrane</keyword>
<keyword evidence="3 6" id="KW-0812">Transmembrane</keyword>
<dbReference type="PANTHER" id="PTHR35007">
    <property type="entry name" value="INTEGRAL MEMBRANE PROTEIN-RELATED"/>
    <property type="match status" value="1"/>
</dbReference>
<evidence type="ECO:0000313" key="9">
    <source>
        <dbReference type="Proteomes" id="UP000478837"/>
    </source>
</evidence>